<evidence type="ECO:0000313" key="1">
    <source>
        <dbReference type="EMBL" id="MSU90384.1"/>
    </source>
</evidence>
<protein>
    <submittedName>
        <fullName evidence="1">N-formylglutamate amidohydrolase</fullName>
    </submittedName>
</protein>
<keyword evidence="2" id="KW-1185">Reference proteome</keyword>
<comment type="caution">
    <text evidence="1">The sequence shown here is derived from an EMBL/GenBank/DDBJ whole genome shotgun (WGS) entry which is preliminary data.</text>
</comment>
<keyword evidence="1" id="KW-0378">Hydrolase</keyword>
<dbReference type="Proteomes" id="UP000474957">
    <property type="component" value="Unassembled WGS sequence"/>
</dbReference>
<dbReference type="SUPFAM" id="SSF53187">
    <property type="entry name" value="Zn-dependent exopeptidases"/>
    <property type="match status" value="1"/>
</dbReference>
<evidence type="ECO:0000313" key="2">
    <source>
        <dbReference type="Proteomes" id="UP000474957"/>
    </source>
</evidence>
<name>A0A6L5Z319_9RHOB</name>
<proteinExistence type="predicted"/>
<dbReference type="EMBL" id="WIND01000009">
    <property type="protein sequence ID" value="MSU90384.1"/>
    <property type="molecule type" value="Genomic_DNA"/>
</dbReference>
<dbReference type="GO" id="GO:0016787">
    <property type="term" value="F:hydrolase activity"/>
    <property type="evidence" value="ECO:0007669"/>
    <property type="project" value="UniProtKB-KW"/>
</dbReference>
<organism evidence="1 2">
    <name type="scientific">Halovulum marinum</name>
    <dbReference type="NCBI Taxonomy" id="2662447"/>
    <lineage>
        <taxon>Bacteria</taxon>
        <taxon>Pseudomonadati</taxon>
        <taxon>Pseudomonadota</taxon>
        <taxon>Alphaproteobacteria</taxon>
        <taxon>Rhodobacterales</taxon>
        <taxon>Paracoccaceae</taxon>
        <taxon>Halovulum</taxon>
    </lineage>
</organism>
<dbReference type="InterPro" id="IPR007709">
    <property type="entry name" value="N-FG_amidohydro"/>
</dbReference>
<accession>A0A6L5Z319</accession>
<dbReference type="Pfam" id="PF05013">
    <property type="entry name" value="FGase"/>
    <property type="match status" value="1"/>
</dbReference>
<sequence>MRRGVQALLPARILHYSAQPSHRPECRPLTSAFTLSEPSRWTSPAVFSSPHSGDRYPAEFLATTELDPMSIRSSEDAFVDRLFATAPSHGAPLLAATLPRAYVDLNRGADELDPALIVGAQRRGANPRVAAGLGVIPRVVSEGRPIRSGKIPLREAFRRLRHGYHPYHAQLDTLLARQRDAFGHAILIDCHSMPHDAVGAAPLVRGRRPEVILGDRFGAACGRWLIDGAAELFAGQGFVVARNAPFAGGYITQQYGRPARGVHALQIEIDRALYMDERRLAPRHDYDDVAARIDAVVAGLSRLMDAATPLAAE</sequence>
<dbReference type="Gene3D" id="3.40.630.40">
    <property type="entry name" value="Zn-dependent exopeptidases"/>
    <property type="match status" value="1"/>
</dbReference>
<dbReference type="AlphaFoldDB" id="A0A6L5Z319"/>
<reference evidence="1 2" key="1">
    <citation type="submission" date="2019-10" db="EMBL/GenBank/DDBJ databases">
        <title>Cognatihalovulum marinum gen. nov. sp. nov., a new member of the family Rhodobacteraceae isolated from deep seawater of the Northwest Indian Ocean.</title>
        <authorList>
            <person name="Ruan C."/>
            <person name="Wang J."/>
            <person name="Zheng X."/>
            <person name="Song L."/>
            <person name="Zhu Y."/>
            <person name="Huang Y."/>
            <person name="Lu Z."/>
            <person name="Du W."/>
            <person name="Huang L."/>
            <person name="Dai X."/>
        </authorList>
    </citation>
    <scope>NUCLEOTIDE SEQUENCE [LARGE SCALE GENOMIC DNA]</scope>
    <source>
        <strain evidence="1 2">2CG4</strain>
    </source>
</reference>
<gene>
    <name evidence="1" type="ORF">GE300_12275</name>
</gene>